<proteinExistence type="predicted"/>
<keyword evidence="2" id="KW-0238">DNA-binding</keyword>
<accession>A0ABP8URC2</accession>
<dbReference type="InterPro" id="IPR047057">
    <property type="entry name" value="MerR_fam"/>
</dbReference>
<feature type="compositionally biased region" description="Basic and acidic residues" evidence="4">
    <location>
        <begin position="137"/>
        <end position="146"/>
    </location>
</feature>
<feature type="region of interest" description="Disordered" evidence="4">
    <location>
        <begin position="137"/>
        <end position="172"/>
    </location>
</feature>
<dbReference type="InterPro" id="IPR009061">
    <property type="entry name" value="DNA-bd_dom_put_sf"/>
</dbReference>
<dbReference type="CDD" id="cd01282">
    <property type="entry name" value="HTH_MerR-like_sg3"/>
    <property type="match status" value="1"/>
</dbReference>
<sequence>MRIGELAERAGVSTRALRYYEQQGLLPARRAANGYREYDESDLRLVVEIRSLLTAGFTLEDARPFVDCLRSGQSTGASCPESVAVYRRKLAEIDAEIRDLIRRRIDVADQLARACPGCALFPEGTDDHADQREFRRARAPRRDADTGRLLGGVVPSVQDDRSDPGADRGGVR</sequence>
<dbReference type="PRINTS" id="PR00040">
    <property type="entry name" value="HTHMERR"/>
</dbReference>
<comment type="caution">
    <text evidence="6">The sequence shown here is derived from an EMBL/GenBank/DDBJ whole genome shotgun (WGS) entry which is preliminary data.</text>
</comment>
<dbReference type="InterPro" id="IPR000551">
    <property type="entry name" value="MerR-type_HTH_dom"/>
</dbReference>
<feature type="compositionally biased region" description="Basic and acidic residues" evidence="4">
    <location>
        <begin position="158"/>
        <end position="172"/>
    </location>
</feature>
<dbReference type="PANTHER" id="PTHR30204">
    <property type="entry name" value="REDOX-CYCLING DRUG-SENSING TRANSCRIPTIONAL ACTIVATOR SOXR"/>
    <property type="match status" value="1"/>
</dbReference>
<dbReference type="EMBL" id="BAABHK010000020">
    <property type="protein sequence ID" value="GAA4637621.1"/>
    <property type="molecule type" value="Genomic_DNA"/>
</dbReference>
<keyword evidence="3" id="KW-0804">Transcription</keyword>
<reference evidence="7" key="1">
    <citation type="journal article" date="2019" name="Int. J. Syst. Evol. Microbiol.">
        <title>The Global Catalogue of Microorganisms (GCM) 10K type strain sequencing project: providing services to taxonomists for standard genome sequencing and annotation.</title>
        <authorList>
            <consortium name="The Broad Institute Genomics Platform"/>
            <consortium name="The Broad Institute Genome Sequencing Center for Infectious Disease"/>
            <person name="Wu L."/>
            <person name="Ma J."/>
        </authorList>
    </citation>
    <scope>NUCLEOTIDE SEQUENCE [LARGE SCALE GENOMIC DNA]</scope>
    <source>
        <strain evidence="7">JCM 17939</strain>
    </source>
</reference>
<evidence type="ECO:0000313" key="7">
    <source>
        <dbReference type="Proteomes" id="UP001501442"/>
    </source>
</evidence>
<dbReference type="RefSeq" id="WP_425551315.1">
    <property type="nucleotide sequence ID" value="NZ_BAABHK010000020.1"/>
</dbReference>
<feature type="domain" description="HTH merR-type" evidence="5">
    <location>
        <begin position="1"/>
        <end position="68"/>
    </location>
</feature>
<gene>
    <name evidence="6" type="ORF">GCM10023196_092150</name>
</gene>
<evidence type="ECO:0000313" key="6">
    <source>
        <dbReference type="EMBL" id="GAA4637621.1"/>
    </source>
</evidence>
<dbReference type="SUPFAM" id="SSF46955">
    <property type="entry name" value="Putative DNA-binding domain"/>
    <property type="match status" value="1"/>
</dbReference>
<dbReference type="SMART" id="SM00422">
    <property type="entry name" value="HTH_MERR"/>
    <property type="match status" value="1"/>
</dbReference>
<dbReference type="PROSITE" id="PS50937">
    <property type="entry name" value="HTH_MERR_2"/>
    <property type="match status" value="1"/>
</dbReference>
<evidence type="ECO:0000256" key="3">
    <source>
        <dbReference type="ARBA" id="ARBA00023163"/>
    </source>
</evidence>
<dbReference type="PANTHER" id="PTHR30204:SF94">
    <property type="entry name" value="HEAVY METAL-DEPENDENT TRANSCRIPTIONAL REGULATOR HI_0293-RELATED"/>
    <property type="match status" value="1"/>
</dbReference>
<evidence type="ECO:0000256" key="1">
    <source>
        <dbReference type="ARBA" id="ARBA00023015"/>
    </source>
</evidence>
<organism evidence="6 7">
    <name type="scientific">Actinoallomurus vinaceus</name>
    <dbReference type="NCBI Taxonomy" id="1080074"/>
    <lineage>
        <taxon>Bacteria</taxon>
        <taxon>Bacillati</taxon>
        <taxon>Actinomycetota</taxon>
        <taxon>Actinomycetes</taxon>
        <taxon>Streptosporangiales</taxon>
        <taxon>Thermomonosporaceae</taxon>
        <taxon>Actinoallomurus</taxon>
    </lineage>
</organism>
<evidence type="ECO:0000259" key="5">
    <source>
        <dbReference type="PROSITE" id="PS50937"/>
    </source>
</evidence>
<evidence type="ECO:0000256" key="2">
    <source>
        <dbReference type="ARBA" id="ARBA00023125"/>
    </source>
</evidence>
<dbReference type="Pfam" id="PF13411">
    <property type="entry name" value="MerR_1"/>
    <property type="match status" value="1"/>
</dbReference>
<dbReference type="PROSITE" id="PS00552">
    <property type="entry name" value="HTH_MERR_1"/>
    <property type="match status" value="1"/>
</dbReference>
<keyword evidence="1" id="KW-0805">Transcription regulation</keyword>
<name>A0ABP8URC2_9ACTN</name>
<dbReference type="Proteomes" id="UP001501442">
    <property type="component" value="Unassembled WGS sequence"/>
</dbReference>
<protein>
    <recommendedName>
        <fullName evidence="5">HTH merR-type domain-containing protein</fullName>
    </recommendedName>
</protein>
<evidence type="ECO:0000256" key="4">
    <source>
        <dbReference type="SAM" id="MobiDB-lite"/>
    </source>
</evidence>
<keyword evidence="7" id="KW-1185">Reference proteome</keyword>
<dbReference type="Gene3D" id="1.10.1660.10">
    <property type="match status" value="1"/>
</dbReference>